<dbReference type="InterPro" id="IPR050570">
    <property type="entry name" value="Cell_wall_metabolism_enzyme"/>
</dbReference>
<evidence type="ECO:0000313" key="3">
    <source>
        <dbReference type="Proteomes" id="UP000321749"/>
    </source>
</evidence>
<reference evidence="2 3" key="1">
    <citation type="submission" date="2019-07" db="EMBL/GenBank/DDBJ databases">
        <title>Whole genome shotgun sequence of Agrococcus baldri NBRC 103055.</title>
        <authorList>
            <person name="Hosoyama A."/>
            <person name="Uohara A."/>
            <person name="Ohji S."/>
            <person name="Ichikawa N."/>
        </authorList>
    </citation>
    <scope>NUCLEOTIDE SEQUENCE [LARGE SCALE GENOMIC DNA]</scope>
    <source>
        <strain evidence="2 3">NBRC 103055</strain>
    </source>
</reference>
<name>A0AA87RI48_9MICO</name>
<evidence type="ECO:0000259" key="1">
    <source>
        <dbReference type="Pfam" id="PF01551"/>
    </source>
</evidence>
<organism evidence="2 3">
    <name type="scientific">Agrococcus baldri</name>
    <dbReference type="NCBI Taxonomy" id="153730"/>
    <lineage>
        <taxon>Bacteria</taxon>
        <taxon>Bacillati</taxon>
        <taxon>Actinomycetota</taxon>
        <taxon>Actinomycetes</taxon>
        <taxon>Micrococcales</taxon>
        <taxon>Microbacteriaceae</taxon>
        <taxon>Agrococcus</taxon>
    </lineage>
</organism>
<accession>A0AA87RI48</accession>
<dbReference type="Pfam" id="PF01551">
    <property type="entry name" value="Peptidase_M23"/>
    <property type="match status" value="1"/>
</dbReference>
<dbReference type="GO" id="GO:0004222">
    <property type="term" value="F:metalloendopeptidase activity"/>
    <property type="evidence" value="ECO:0007669"/>
    <property type="project" value="TreeGrafter"/>
</dbReference>
<feature type="domain" description="M23ase beta-sheet core" evidence="1">
    <location>
        <begin position="123"/>
        <end position="181"/>
    </location>
</feature>
<dbReference type="PANTHER" id="PTHR21666:SF270">
    <property type="entry name" value="MUREIN HYDROLASE ACTIVATOR ENVC"/>
    <property type="match status" value="1"/>
</dbReference>
<dbReference type="Proteomes" id="UP000321749">
    <property type="component" value="Unassembled WGS sequence"/>
</dbReference>
<dbReference type="PANTHER" id="PTHR21666">
    <property type="entry name" value="PEPTIDASE-RELATED"/>
    <property type="match status" value="1"/>
</dbReference>
<dbReference type="InterPro" id="IPR016047">
    <property type="entry name" value="M23ase_b-sheet_dom"/>
</dbReference>
<proteinExistence type="predicted"/>
<dbReference type="SUPFAM" id="SSF51261">
    <property type="entry name" value="Duplicated hybrid motif"/>
    <property type="match status" value="1"/>
</dbReference>
<protein>
    <recommendedName>
        <fullName evidence="1">M23ase beta-sheet core domain-containing protein</fullName>
    </recommendedName>
</protein>
<dbReference type="EMBL" id="BJUU01000014">
    <property type="protein sequence ID" value="GEK80771.1"/>
    <property type="molecule type" value="Genomic_DNA"/>
</dbReference>
<comment type="caution">
    <text evidence="2">The sequence shown here is derived from an EMBL/GenBank/DDBJ whole genome shotgun (WGS) entry which is preliminary data.</text>
</comment>
<dbReference type="CDD" id="cd12797">
    <property type="entry name" value="M23_peptidase"/>
    <property type="match status" value="1"/>
</dbReference>
<dbReference type="InterPro" id="IPR011055">
    <property type="entry name" value="Dup_hybrid_motif"/>
</dbReference>
<sequence length="222" mass="23555">MSAGGERLRLALPFTGLWRAELSPATRVPSHGTHRFGLTYAVDFVHVDERGRSAPRTARSLLAVEPAERFLGFGRPVLAPAAGVVVETHDGEADAGGRRSPLTLVPYALGQAGRLRQGLDAITGNRVVIALASQGPFVAMLHLRRGSLRVRAGDRVAAGEQVAECGGSGNSTEPHLHLQVTDSLDWPSASGIAFELGPYRRAQDGVVVERGMPRSGERIASL</sequence>
<evidence type="ECO:0000313" key="2">
    <source>
        <dbReference type="EMBL" id="GEK80771.1"/>
    </source>
</evidence>
<dbReference type="Gene3D" id="2.70.70.10">
    <property type="entry name" value="Glucose Permease (Domain IIA)"/>
    <property type="match status" value="1"/>
</dbReference>
<keyword evidence="3" id="KW-1185">Reference proteome</keyword>
<dbReference type="RefSeq" id="WP_146795352.1">
    <property type="nucleotide sequence ID" value="NZ_BJUU01000014.1"/>
</dbReference>
<dbReference type="AlphaFoldDB" id="A0AA87RI48"/>
<gene>
    <name evidence="2" type="ORF">ABA31_21220</name>
</gene>